<evidence type="ECO:0000313" key="4">
    <source>
        <dbReference type="EMBL" id="AFM57703.1"/>
    </source>
</evidence>
<dbReference type="FunFam" id="3.40.30.10:FF:000803">
    <property type="entry name" value="Glutathione S-transferase 1-1-like Protein"/>
    <property type="match status" value="1"/>
</dbReference>
<dbReference type="Pfam" id="PF00043">
    <property type="entry name" value="GST_C"/>
    <property type="match status" value="1"/>
</dbReference>
<feature type="domain" description="GST N-terminal" evidence="2">
    <location>
        <begin position="25"/>
        <end position="106"/>
    </location>
</feature>
<evidence type="ECO:0000256" key="1">
    <source>
        <dbReference type="ARBA" id="ARBA00011738"/>
    </source>
</evidence>
<evidence type="ECO:0000259" key="2">
    <source>
        <dbReference type="PROSITE" id="PS50404"/>
    </source>
</evidence>
<organism evidence="4">
    <name type="scientific">Tribolium castaneum</name>
    <name type="common">Red flour beetle</name>
    <dbReference type="NCBI Taxonomy" id="7070"/>
    <lineage>
        <taxon>Eukaryota</taxon>
        <taxon>Metazoa</taxon>
        <taxon>Ecdysozoa</taxon>
        <taxon>Arthropoda</taxon>
        <taxon>Hexapoda</taxon>
        <taxon>Insecta</taxon>
        <taxon>Pterygota</taxon>
        <taxon>Neoptera</taxon>
        <taxon>Endopterygota</taxon>
        <taxon>Coleoptera</taxon>
        <taxon>Polyphaga</taxon>
        <taxon>Cucujiformia</taxon>
        <taxon>Tenebrionidae</taxon>
        <taxon>Tenebrionidae incertae sedis</taxon>
        <taxon>Tribolium</taxon>
    </lineage>
</organism>
<name>I6S836_TRICA</name>
<dbReference type="Gene3D" id="3.40.30.10">
    <property type="entry name" value="Glutaredoxin"/>
    <property type="match status" value="1"/>
</dbReference>
<dbReference type="SFLD" id="SFLDG00358">
    <property type="entry name" value="Main_(cytGST)"/>
    <property type="match status" value="1"/>
</dbReference>
<dbReference type="SMR" id="I6S836"/>
<proteinExistence type="predicted"/>
<dbReference type="FunFam" id="1.20.1050.10:FF:000007">
    <property type="entry name" value="Glutathione S-transferase 1-1"/>
    <property type="match status" value="1"/>
</dbReference>
<dbReference type="EMBL" id="JN695809">
    <property type="protein sequence ID" value="AFM57703.1"/>
    <property type="molecule type" value="Genomic_DNA"/>
</dbReference>
<dbReference type="InterPro" id="IPR036282">
    <property type="entry name" value="Glutathione-S-Trfase_C_sf"/>
</dbReference>
<dbReference type="GO" id="GO:0004364">
    <property type="term" value="F:glutathione transferase activity"/>
    <property type="evidence" value="ECO:0007669"/>
    <property type="project" value="UniProtKB-EC"/>
</dbReference>
<dbReference type="SUPFAM" id="SSF47616">
    <property type="entry name" value="GST C-terminal domain-like"/>
    <property type="match status" value="1"/>
</dbReference>
<gene>
    <name evidence="4" type="primary">GstD2</name>
</gene>
<dbReference type="EC" id="2.5.1.18" evidence="4"/>
<evidence type="ECO:0000259" key="3">
    <source>
        <dbReference type="PROSITE" id="PS50405"/>
    </source>
</evidence>
<dbReference type="CDD" id="cd03045">
    <property type="entry name" value="GST_N_Delta_Epsilon"/>
    <property type="match status" value="1"/>
</dbReference>
<dbReference type="Gene3D" id="1.20.1050.10">
    <property type="match status" value="1"/>
</dbReference>
<dbReference type="Pfam" id="PF13417">
    <property type="entry name" value="GST_N_3"/>
    <property type="match status" value="1"/>
</dbReference>
<dbReference type="PROSITE" id="PS51354">
    <property type="entry name" value="GLUTAREDOXIN_2"/>
    <property type="match status" value="1"/>
</dbReference>
<reference evidence="4" key="1">
    <citation type="journal article" date="2012" name="Genomics">
        <title>Glutathione S-transferase (GST) genes in the red flour beetle, Tribolium castaneum, and comparative analysis with five additional insects.</title>
        <authorList>
            <person name="Shi H."/>
            <person name="Pei L."/>
            <person name="Gu S."/>
            <person name="Zhu S."/>
            <person name="Wang Y."/>
            <person name="Zhang Y."/>
            <person name="Li B."/>
        </authorList>
    </citation>
    <scope>NUCLEOTIDE SEQUENCE</scope>
</reference>
<dbReference type="InterPro" id="IPR010987">
    <property type="entry name" value="Glutathione-S-Trfase_C-like"/>
</dbReference>
<dbReference type="SFLD" id="SFLDG01153">
    <property type="entry name" value="Main.4:_Theta-like"/>
    <property type="match status" value="1"/>
</dbReference>
<keyword evidence="4" id="KW-0808">Transferase</keyword>
<dbReference type="PANTHER" id="PTHR43969">
    <property type="entry name" value="GLUTATHIONE S TRANSFERASE D10, ISOFORM A-RELATED"/>
    <property type="match status" value="1"/>
</dbReference>
<dbReference type="AlphaFoldDB" id="I6S836"/>
<dbReference type="InterPro" id="IPR004046">
    <property type="entry name" value="GST_C"/>
</dbReference>
<feature type="domain" description="GST C-terminal" evidence="3">
    <location>
        <begin position="112"/>
        <end position="232"/>
    </location>
</feature>
<accession>I6S836</accession>
<dbReference type="CDD" id="cd03177">
    <property type="entry name" value="GST_C_Delta_Epsilon"/>
    <property type="match status" value="1"/>
</dbReference>
<dbReference type="InterPro" id="IPR036249">
    <property type="entry name" value="Thioredoxin-like_sf"/>
</dbReference>
<dbReference type="PROSITE" id="PS50404">
    <property type="entry name" value="GST_NTER"/>
    <property type="match status" value="1"/>
</dbReference>
<dbReference type="InterPro" id="IPR004045">
    <property type="entry name" value="Glutathione_S-Trfase_N"/>
</dbReference>
<dbReference type="InterPro" id="IPR040079">
    <property type="entry name" value="Glutathione_S-Trfase"/>
</dbReference>
<dbReference type="PANTHER" id="PTHR43969:SF9">
    <property type="entry name" value="GLUTATHIONE S TRANSFERASE D10, ISOFORM A-RELATED"/>
    <property type="match status" value="1"/>
</dbReference>
<dbReference type="PROSITE" id="PS50405">
    <property type="entry name" value="GST_CTER"/>
    <property type="match status" value="1"/>
</dbReference>
<comment type="subunit">
    <text evidence="1">Homodimer.</text>
</comment>
<dbReference type="SUPFAM" id="SSF52833">
    <property type="entry name" value="Thioredoxin-like"/>
    <property type="match status" value="1"/>
</dbReference>
<sequence>MGNCMENESVVPVNNPTFDPKTINHTIDVYFYPLSPPSRAALMLIKALGIKHNVKIVNIMAGEQMTPEFLKMNPMHTVPTINDGGFILWDSHVIMKYLVEQYAKDDSLYPKDPKKGAIVNQRLHFNTTTLFPKLLDYCVPVLFNNEEPDPNKATKFEELLNILDGFLKNQSWVAGDNLTIADFAIITVVATAEGVGFKISNYPNVFAWYQRAKNAMSTYGYEEINQAGANGFGSVFKSKLK</sequence>
<protein>
    <submittedName>
        <fullName evidence="4">Glutathione S-transferase D2</fullName>
        <ecNumber evidence="4">2.5.1.18</ecNumber>
    </submittedName>
</protein>
<dbReference type="SFLD" id="SFLDS00019">
    <property type="entry name" value="Glutathione_Transferase_(cytos"/>
    <property type="match status" value="1"/>
</dbReference>